<proteinExistence type="predicted"/>
<evidence type="ECO:0000313" key="2">
    <source>
        <dbReference type="Proteomes" id="UP001172645"/>
    </source>
</evidence>
<evidence type="ECO:0000313" key="1">
    <source>
        <dbReference type="EMBL" id="MDL2403075.1"/>
    </source>
</evidence>
<reference evidence="1" key="1">
    <citation type="submission" date="2023-06" db="EMBL/GenBank/DDBJ databases">
        <title>Phylogenetic Diversity of Rhizobium strains.</title>
        <authorList>
            <person name="Moura F.T."/>
            <person name="Helene L.C.F."/>
            <person name="Hungria M."/>
        </authorList>
    </citation>
    <scope>NUCLEOTIDE SEQUENCE</scope>
    <source>
        <strain evidence="1">CCGE526</strain>
    </source>
</reference>
<accession>A0ABT7K390</accession>
<gene>
    <name evidence="1" type="ORF">PY649_29710</name>
</gene>
<keyword evidence="2" id="KW-1185">Reference proteome</keyword>
<sequence length="235" mass="26805">MSIPTYTLEELESIFGRMDPERLFFIRSGSDLEPETFDALICKIALSYDPASRLQNLEYLLLILHEARATDQERFLIEVYLPWVSIQRSMKNQMIRISEEFSRLSELDVCSESDTAHIATKIYRPLVADVLDPYLSLVMACYQFKEGKYVNIHETDVGQGERSKAEYLAARIKEGGGPVDFLSGYDPIVRNALSHGGSSGVVYEKNSVLFRNIKRQVPPIVTTRRWTHDELTSTS</sequence>
<organism evidence="1 2">
    <name type="scientific">Rhizobium mayense</name>
    <dbReference type="NCBI Taxonomy" id="1312184"/>
    <lineage>
        <taxon>Bacteria</taxon>
        <taxon>Pseudomonadati</taxon>
        <taxon>Pseudomonadota</taxon>
        <taxon>Alphaproteobacteria</taxon>
        <taxon>Hyphomicrobiales</taxon>
        <taxon>Rhizobiaceae</taxon>
        <taxon>Rhizobium/Agrobacterium group</taxon>
        <taxon>Rhizobium</taxon>
    </lineage>
</organism>
<name>A0ABT7K390_9HYPH</name>
<dbReference type="EMBL" id="JARFYM010000038">
    <property type="protein sequence ID" value="MDL2403075.1"/>
    <property type="molecule type" value="Genomic_DNA"/>
</dbReference>
<dbReference type="Proteomes" id="UP001172645">
    <property type="component" value="Unassembled WGS sequence"/>
</dbReference>
<evidence type="ECO:0008006" key="3">
    <source>
        <dbReference type="Google" id="ProtNLM"/>
    </source>
</evidence>
<comment type="caution">
    <text evidence="1">The sequence shown here is derived from an EMBL/GenBank/DDBJ whole genome shotgun (WGS) entry which is preliminary data.</text>
</comment>
<dbReference type="RefSeq" id="WP_285872488.1">
    <property type="nucleotide sequence ID" value="NZ_JARFYM010000038.1"/>
</dbReference>
<protein>
    <recommendedName>
        <fullName evidence="3">Apea-like HEPN domain-containing protein</fullName>
    </recommendedName>
</protein>